<evidence type="ECO:0000256" key="1">
    <source>
        <dbReference type="ARBA" id="ARBA00008231"/>
    </source>
</evidence>
<dbReference type="GO" id="GO:0043461">
    <property type="term" value="P:proton-transporting ATP synthase complex assembly"/>
    <property type="evidence" value="ECO:0007669"/>
    <property type="project" value="InterPro"/>
</dbReference>
<dbReference type="KEGG" id="ado:A6F68_01416"/>
<evidence type="ECO:0000313" key="5">
    <source>
        <dbReference type="Proteomes" id="UP000092932"/>
    </source>
</evidence>
<dbReference type="AlphaFoldDB" id="A0A1B2ACP5"/>
<evidence type="ECO:0000256" key="2">
    <source>
        <dbReference type="ARBA" id="ARBA00022946"/>
    </source>
</evidence>
<keyword evidence="5" id="KW-1185">Reference proteome</keyword>
<dbReference type="InterPro" id="IPR042272">
    <property type="entry name" value="ATP12_ATP_synth-F1-assembly_N"/>
</dbReference>
<dbReference type="Gene3D" id="1.10.3580.10">
    <property type="entry name" value="ATP12 ATPase"/>
    <property type="match status" value="1"/>
</dbReference>
<dbReference type="Proteomes" id="UP000092932">
    <property type="component" value="Chromosome"/>
</dbReference>
<name>A0A1B2ACP5_9SPHN</name>
<dbReference type="InterPro" id="IPR011419">
    <property type="entry name" value="ATP12_ATP_synth-F1-assembly"/>
</dbReference>
<dbReference type="Pfam" id="PF07542">
    <property type="entry name" value="ATP12"/>
    <property type="match status" value="1"/>
</dbReference>
<organism evidence="4 5">
    <name type="scientific">Tsuneonella dongtanensis</name>
    <dbReference type="NCBI Taxonomy" id="692370"/>
    <lineage>
        <taxon>Bacteria</taxon>
        <taxon>Pseudomonadati</taxon>
        <taxon>Pseudomonadota</taxon>
        <taxon>Alphaproteobacteria</taxon>
        <taxon>Sphingomonadales</taxon>
        <taxon>Erythrobacteraceae</taxon>
        <taxon>Tsuneonella</taxon>
    </lineage>
</organism>
<comment type="similarity">
    <text evidence="1">Belongs to the ATP12 family.</text>
</comment>
<dbReference type="PATRIC" id="fig|692370.5.peg.1430"/>
<reference evidence="4 5" key="1">
    <citation type="submission" date="2016-07" db="EMBL/GenBank/DDBJ databases">
        <title>Complete genome sequence of Altererythrobacter dongtanensis KCTC 22672, a type strain with esterase isolated from tidal flat.</title>
        <authorList>
            <person name="Cheng H."/>
            <person name="Wu Y.-H."/>
            <person name="Zhou P."/>
            <person name="Huo Y.-Y."/>
            <person name="Wang C.-S."/>
            <person name="Xu X.-W."/>
        </authorList>
    </citation>
    <scope>NUCLEOTIDE SEQUENCE [LARGE SCALE GENOMIC DNA]</scope>
    <source>
        <strain evidence="4 5">KCTC 22672</strain>
    </source>
</reference>
<gene>
    <name evidence="4" type="ORF">A6F68_01416</name>
</gene>
<dbReference type="OrthoDB" id="9797825at2"/>
<dbReference type="PANTHER" id="PTHR21013">
    <property type="entry name" value="ATP SYNTHASE MITOCHONDRIAL F1 COMPLEX ASSEMBLY FACTOR 2/ATP12 PROTEIN, MITOCHONDRIAL PRECURSOR"/>
    <property type="match status" value="1"/>
</dbReference>
<protein>
    <submittedName>
        <fullName evidence="4">ATP12 chaperone protein</fullName>
    </submittedName>
</protein>
<sequence>MKRFWNDVSVVESDGGWRVALDGRPIRTQMGAAQVIPTRALADMLAAEWASQGEEIDAASFPLRDMADYAIDMVAGARDDTIDKLLRYAETDTLCYRADPDEPLWKRQQAVWEPLLTAFEAREGVRLERVSGIVHRAQPAETLACLRARLAALDPFTLAALEVMTSLAASLSVGLSALLPDADAEALWDAAELEEAWQVELWGSDALAEERRVKRRADFLRSARFAKSLDPS</sequence>
<evidence type="ECO:0000256" key="3">
    <source>
        <dbReference type="ARBA" id="ARBA00023186"/>
    </source>
</evidence>
<evidence type="ECO:0000313" key="4">
    <source>
        <dbReference type="EMBL" id="ANY19932.1"/>
    </source>
</evidence>
<dbReference type="Gene3D" id="3.30.2180.10">
    <property type="entry name" value="ATP12-like"/>
    <property type="match status" value="1"/>
</dbReference>
<accession>A0A1B2ACP5</accession>
<dbReference type="EMBL" id="CP016591">
    <property type="protein sequence ID" value="ANY19932.1"/>
    <property type="molecule type" value="Genomic_DNA"/>
</dbReference>
<dbReference type="SUPFAM" id="SSF160909">
    <property type="entry name" value="ATP12-like"/>
    <property type="match status" value="1"/>
</dbReference>
<keyword evidence="2" id="KW-0809">Transit peptide</keyword>
<proteinExistence type="inferred from homology"/>
<dbReference type="RefSeq" id="WP_067682236.1">
    <property type="nucleotide sequence ID" value="NZ_CP016591.1"/>
</dbReference>
<dbReference type="STRING" id="692370.A6F68_01416"/>
<dbReference type="PANTHER" id="PTHR21013:SF10">
    <property type="entry name" value="ATP SYNTHASE MITOCHONDRIAL F1 COMPLEX ASSEMBLY FACTOR 2"/>
    <property type="match status" value="1"/>
</dbReference>
<keyword evidence="3" id="KW-0143">Chaperone</keyword>
<dbReference type="InterPro" id="IPR023335">
    <property type="entry name" value="ATP12_ortho_dom_sf"/>
</dbReference>